<proteinExistence type="predicted"/>
<sequence length="123" mass="14374">MEINRFNDDIEWMTGRRPNIFWQATLALYQPFDASGGFVAYVVVEAEKRPTYNAWNPDYVNFPLADVQHYPEWVYAICVLLSVLPIVSIPLVAFYRFVGFLKKYIMNSNNPNPYQNESFHGEL</sequence>
<evidence type="ECO:0000313" key="1">
    <source>
        <dbReference type="EMBL" id="KAI4817718.1"/>
    </source>
</evidence>
<accession>A0ACB9WWC1</accession>
<reference evidence="1" key="1">
    <citation type="submission" date="2022-05" db="EMBL/GenBank/DDBJ databases">
        <title>Chromosome-level genome of Chaenocephalus aceratus.</title>
        <authorList>
            <person name="Park H."/>
        </authorList>
    </citation>
    <scope>NUCLEOTIDE SEQUENCE</scope>
    <source>
        <strain evidence="1">KU_202001</strain>
    </source>
</reference>
<gene>
    <name evidence="1" type="ORF">KUCAC02_011098</name>
</gene>
<organism evidence="1 2">
    <name type="scientific">Chaenocephalus aceratus</name>
    <name type="common">Blackfin icefish</name>
    <name type="synonym">Chaenichthys aceratus</name>
    <dbReference type="NCBI Taxonomy" id="36190"/>
    <lineage>
        <taxon>Eukaryota</taxon>
        <taxon>Metazoa</taxon>
        <taxon>Chordata</taxon>
        <taxon>Craniata</taxon>
        <taxon>Vertebrata</taxon>
        <taxon>Euteleostomi</taxon>
        <taxon>Actinopterygii</taxon>
        <taxon>Neopterygii</taxon>
        <taxon>Teleostei</taxon>
        <taxon>Neoteleostei</taxon>
        <taxon>Acanthomorphata</taxon>
        <taxon>Eupercaria</taxon>
        <taxon>Perciformes</taxon>
        <taxon>Notothenioidei</taxon>
        <taxon>Channichthyidae</taxon>
        <taxon>Chaenocephalus</taxon>
    </lineage>
</organism>
<protein>
    <submittedName>
        <fullName evidence="1">Uncharacterized protein</fullName>
    </submittedName>
</protein>
<evidence type="ECO:0000313" key="2">
    <source>
        <dbReference type="Proteomes" id="UP001057452"/>
    </source>
</evidence>
<dbReference type="Proteomes" id="UP001057452">
    <property type="component" value="Chromosome 11"/>
</dbReference>
<comment type="caution">
    <text evidence="1">The sequence shown here is derived from an EMBL/GenBank/DDBJ whole genome shotgun (WGS) entry which is preliminary data.</text>
</comment>
<name>A0ACB9WWC1_CHAAC</name>
<dbReference type="EMBL" id="CM043795">
    <property type="protein sequence ID" value="KAI4817718.1"/>
    <property type="molecule type" value="Genomic_DNA"/>
</dbReference>
<keyword evidence="2" id="KW-1185">Reference proteome</keyword>